<keyword evidence="2" id="KW-1185">Reference proteome</keyword>
<dbReference type="OrthoDB" id="1436411at2759"/>
<gene>
    <name evidence="1" type="ORF">ANE_LOCUS12506</name>
</gene>
<proteinExistence type="predicted"/>
<evidence type="ECO:0000313" key="2">
    <source>
        <dbReference type="Proteomes" id="UP000489600"/>
    </source>
</evidence>
<dbReference type="AlphaFoldDB" id="A0A565BKD8"/>
<accession>A0A565BKD8</accession>
<name>A0A565BKD8_9BRAS</name>
<evidence type="ECO:0000313" key="1">
    <source>
        <dbReference type="EMBL" id="VVB02062.1"/>
    </source>
</evidence>
<dbReference type="Proteomes" id="UP000489600">
    <property type="component" value="Unassembled WGS sequence"/>
</dbReference>
<protein>
    <submittedName>
        <fullName evidence="1">Uncharacterized protein</fullName>
    </submittedName>
</protein>
<reference evidence="1" key="1">
    <citation type="submission" date="2019-07" db="EMBL/GenBank/DDBJ databases">
        <authorList>
            <person name="Dittberner H."/>
        </authorList>
    </citation>
    <scope>NUCLEOTIDE SEQUENCE [LARGE SCALE GENOMIC DNA]</scope>
</reference>
<comment type="caution">
    <text evidence="1">The sequence shown here is derived from an EMBL/GenBank/DDBJ whole genome shotgun (WGS) entry which is preliminary data.</text>
</comment>
<dbReference type="EMBL" id="CABITT030000004">
    <property type="protein sequence ID" value="VVB02062.1"/>
    <property type="molecule type" value="Genomic_DNA"/>
</dbReference>
<organism evidence="1 2">
    <name type="scientific">Arabis nemorensis</name>
    <dbReference type="NCBI Taxonomy" id="586526"/>
    <lineage>
        <taxon>Eukaryota</taxon>
        <taxon>Viridiplantae</taxon>
        <taxon>Streptophyta</taxon>
        <taxon>Embryophyta</taxon>
        <taxon>Tracheophyta</taxon>
        <taxon>Spermatophyta</taxon>
        <taxon>Magnoliopsida</taxon>
        <taxon>eudicotyledons</taxon>
        <taxon>Gunneridae</taxon>
        <taxon>Pentapetalae</taxon>
        <taxon>rosids</taxon>
        <taxon>malvids</taxon>
        <taxon>Brassicales</taxon>
        <taxon>Brassicaceae</taxon>
        <taxon>Arabideae</taxon>
        <taxon>Arabis</taxon>
    </lineage>
</organism>
<sequence>MFYQQDIDLMLRKKPVISQNDYWIWKYNRSGDYSVKSGNRLANRDKHQDLIREAAAQPSLNGIKDDI</sequence>